<dbReference type="RefSeq" id="WP_056132414.1">
    <property type="nucleotide sequence ID" value="NZ_JACBYE010000012.1"/>
</dbReference>
<accession>A0A853EWJ3</accession>
<proteinExistence type="predicted"/>
<dbReference type="EMBL" id="JACBYE010000012">
    <property type="protein sequence ID" value="NYS93248.1"/>
    <property type="molecule type" value="Genomic_DNA"/>
</dbReference>
<reference evidence="1 2" key="1">
    <citation type="submission" date="2020-07" db="EMBL/GenBank/DDBJ databases">
        <title>MOT database genomes.</title>
        <authorList>
            <person name="Joseph S."/>
            <person name="Aduse-Opoku J."/>
            <person name="Hashim A."/>
            <person name="Wade W."/>
            <person name="Curtis M."/>
        </authorList>
    </citation>
    <scope>NUCLEOTIDE SEQUENCE [LARGE SCALE GENOMIC DNA]</scope>
    <source>
        <strain evidence="1 2">DSM 100099</strain>
    </source>
</reference>
<comment type="caution">
    <text evidence="1">The sequence shown here is derived from an EMBL/GenBank/DDBJ whole genome shotgun (WGS) entry which is preliminary data.</text>
</comment>
<keyword evidence="1" id="KW-0418">Kinase</keyword>
<keyword evidence="2" id="KW-1185">Reference proteome</keyword>
<keyword evidence="1" id="KW-0808">Transferase</keyword>
<gene>
    <name evidence="1" type="ORF">HZZ10_06860</name>
</gene>
<dbReference type="Gene3D" id="3.40.50.300">
    <property type="entry name" value="P-loop containing nucleotide triphosphate hydrolases"/>
    <property type="match status" value="1"/>
</dbReference>
<name>A0A853EWJ3_9MICO</name>
<sequence length="208" mass="22622">MRVEPVSEDVLRARLVARILAEPAPAAVRVLLDGHPSTVPGALADALVEPLRAAGRPTARIRAEDFLRPASLRLEMGRHDPDSLLDAWIDVSGLNREVLSAVGPGGQGRYLPSLRDPVTDRATRAGYLEAPPGLVVLLDGSLAMGRWLDVDLTVHLSLRTSTIARRTADEDRWTLDAYTRYAIEVEPERAADVAVRVDDARRPAMLTG</sequence>
<protein>
    <submittedName>
        <fullName evidence="1">Uridine kinase</fullName>
    </submittedName>
</protein>
<dbReference type="Proteomes" id="UP000561011">
    <property type="component" value="Unassembled WGS sequence"/>
</dbReference>
<dbReference type="AlphaFoldDB" id="A0A853EWJ3"/>
<evidence type="ECO:0000313" key="2">
    <source>
        <dbReference type="Proteomes" id="UP000561011"/>
    </source>
</evidence>
<organism evidence="1 2">
    <name type="scientific">Sanguibacter inulinus</name>
    <dbReference type="NCBI Taxonomy" id="60922"/>
    <lineage>
        <taxon>Bacteria</taxon>
        <taxon>Bacillati</taxon>
        <taxon>Actinomycetota</taxon>
        <taxon>Actinomycetes</taxon>
        <taxon>Micrococcales</taxon>
        <taxon>Sanguibacteraceae</taxon>
        <taxon>Sanguibacter</taxon>
    </lineage>
</organism>
<dbReference type="GO" id="GO:0016301">
    <property type="term" value="F:kinase activity"/>
    <property type="evidence" value="ECO:0007669"/>
    <property type="project" value="UniProtKB-KW"/>
</dbReference>
<dbReference type="InterPro" id="IPR027417">
    <property type="entry name" value="P-loop_NTPase"/>
</dbReference>
<evidence type="ECO:0000313" key="1">
    <source>
        <dbReference type="EMBL" id="NYS93248.1"/>
    </source>
</evidence>